<dbReference type="EMBL" id="JAUJFL010000005">
    <property type="protein sequence ID" value="KAK2603248.1"/>
    <property type="molecule type" value="Genomic_DNA"/>
</dbReference>
<gene>
    <name evidence="1" type="ORF">N8I77_009719</name>
</gene>
<name>A0AAD9SD73_PHOAM</name>
<sequence>MMIWGLLIPSPKVLLAKKRDVTTEEDWENGISARTQFYLEHYSGKSNQQAPLLSKICRDSRDFLLGHGGFAFAKAGEGGVWWNSREDMLVIDFTWEDDDFVTQFDGMSGLQHVKNLALDTAQAGDLAYRVTYYFDDVGMPREERHPLAIDLTFRSHFRGWGPTDHFIPRLFTNLEHIMLYFPELNDPGCCRRTSGHTYSTLRGCRAHPTKLISEGAITRKVDIDLTLQGEDGIAAAVKSMTQCRHLWMGINHPDTDVPFHLGGKFYISHEWVRQEEGPFGNVRPEETTRHIITCEEMMEGHFVAL</sequence>
<reference evidence="1" key="1">
    <citation type="submission" date="2023-06" db="EMBL/GenBank/DDBJ databases">
        <authorList>
            <person name="Noh H."/>
        </authorList>
    </citation>
    <scope>NUCLEOTIDE SEQUENCE</scope>
    <source>
        <strain evidence="1">DUCC20226</strain>
    </source>
</reference>
<accession>A0AAD9SD73</accession>
<comment type="caution">
    <text evidence="1">The sequence shown here is derived from an EMBL/GenBank/DDBJ whole genome shotgun (WGS) entry which is preliminary data.</text>
</comment>
<evidence type="ECO:0000313" key="1">
    <source>
        <dbReference type="EMBL" id="KAK2603248.1"/>
    </source>
</evidence>
<protein>
    <submittedName>
        <fullName evidence="1">Uncharacterized protein</fullName>
    </submittedName>
</protein>
<evidence type="ECO:0000313" key="2">
    <source>
        <dbReference type="Proteomes" id="UP001265746"/>
    </source>
</evidence>
<dbReference type="AlphaFoldDB" id="A0AAD9SD73"/>
<keyword evidence="2" id="KW-1185">Reference proteome</keyword>
<dbReference type="Proteomes" id="UP001265746">
    <property type="component" value="Unassembled WGS sequence"/>
</dbReference>
<organism evidence="1 2">
    <name type="scientific">Phomopsis amygdali</name>
    <name type="common">Fusicoccum amygdali</name>
    <dbReference type="NCBI Taxonomy" id="1214568"/>
    <lineage>
        <taxon>Eukaryota</taxon>
        <taxon>Fungi</taxon>
        <taxon>Dikarya</taxon>
        <taxon>Ascomycota</taxon>
        <taxon>Pezizomycotina</taxon>
        <taxon>Sordariomycetes</taxon>
        <taxon>Sordariomycetidae</taxon>
        <taxon>Diaporthales</taxon>
        <taxon>Diaporthaceae</taxon>
        <taxon>Diaporthe</taxon>
    </lineage>
</organism>
<proteinExistence type="predicted"/>